<dbReference type="InterPro" id="IPR036420">
    <property type="entry name" value="BRCT_dom_sf"/>
</dbReference>
<dbReference type="Pfam" id="PF14520">
    <property type="entry name" value="HHH_5"/>
    <property type="match status" value="1"/>
</dbReference>
<feature type="domain" description="BRCT" evidence="12">
    <location>
        <begin position="552"/>
        <end position="630"/>
    </location>
</feature>
<dbReference type="SUPFAM" id="SSF50249">
    <property type="entry name" value="Nucleic acid-binding proteins"/>
    <property type="match status" value="1"/>
</dbReference>
<evidence type="ECO:0000256" key="9">
    <source>
        <dbReference type="ARBA" id="ARBA00023204"/>
    </source>
</evidence>
<evidence type="ECO:0000313" key="13">
    <source>
        <dbReference type="EMBL" id="WPU65377.1"/>
    </source>
</evidence>
<keyword evidence="9 11" id="KW-0234">DNA repair</keyword>
<dbReference type="GO" id="GO:0003911">
    <property type="term" value="F:DNA ligase (NAD+) activity"/>
    <property type="evidence" value="ECO:0007669"/>
    <property type="project" value="UniProtKB-UniRule"/>
</dbReference>
<dbReference type="InterPro" id="IPR012340">
    <property type="entry name" value="NA-bd_OB-fold"/>
</dbReference>
<dbReference type="EMBL" id="CP139487">
    <property type="protein sequence ID" value="WPU65377.1"/>
    <property type="molecule type" value="Genomic_DNA"/>
</dbReference>
<keyword evidence="8 11" id="KW-0520">NAD</keyword>
<feature type="binding site" evidence="11">
    <location>
        <begin position="71"/>
        <end position="72"/>
    </location>
    <ligand>
        <name>NAD(+)</name>
        <dbReference type="ChEBI" id="CHEBI:57540"/>
    </ligand>
</feature>
<dbReference type="InterPro" id="IPR001679">
    <property type="entry name" value="DNA_ligase"/>
</dbReference>
<evidence type="ECO:0000256" key="7">
    <source>
        <dbReference type="ARBA" id="ARBA00022842"/>
    </source>
</evidence>
<evidence type="ECO:0000256" key="5">
    <source>
        <dbReference type="ARBA" id="ARBA00022763"/>
    </source>
</evidence>
<comment type="catalytic activity">
    <reaction evidence="10 11">
        <text>NAD(+) + (deoxyribonucleotide)n-3'-hydroxyl + 5'-phospho-(deoxyribonucleotide)m = (deoxyribonucleotide)n+m + AMP + beta-nicotinamide D-nucleotide.</text>
        <dbReference type="EC" id="6.5.1.2"/>
    </reaction>
</comment>
<dbReference type="SUPFAM" id="SSF47781">
    <property type="entry name" value="RuvA domain 2-like"/>
    <property type="match status" value="1"/>
</dbReference>
<dbReference type="SMART" id="SM00532">
    <property type="entry name" value="LIGANc"/>
    <property type="match status" value="1"/>
</dbReference>
<evidence type="ECO:0000256" key="2">
    <source>
        <dbReference type="ARBA" id="ARBA00022598"/>
    </source>
</evidence>
<dbReference type="NCBIfam" id="NF005932">
    <property type="entry name" value="PRK07956.1"/>
    <property type="match status" value="1"/>
</dbReference>
<gene>
    <name evidence="11 13" type="primary">ligA</name>
    <name evidence="13" type="ORF">SOO65_01300</name>
</gene>
<evidence type="ECO:0000259" key="12">
    <source>
        <dbReference type="PROSITE" id="PS50172"/>
    </source>
</evidence>
<dbReference type="SUPFAM" id="SSF56091">
    <property type="entry name" value="DNA ligase/mRNA capping enzyme, catalytic domain"/>
    <property type="match status" value="1"/>
</dbReference>
<feature type="binding site" evidence="11">
    <location>
        <begin position="29"/>
        <end position="33"/>
    </location>
    <ligand>
        <name>NAD(+)</name>
        <dbReference type="ChEBI" id="CHEBI:57540"/>
    </ligand>
</feature>
<dbReference type="PIRSF" id="PIRSF001604">
    <property type="entry name" value="LigA"/>
    <property type="match status" value="1"/>
</dbReference>
<dbReference type="InterPro" id="IPR018239">
    <property type="entry name" value="DNA_ligase_AS"/>
</dbReference>
<comment type="similarity">
    <text evidence="11">Belongs to the NAD-dependent DNA ligase family. LigA subfamily.</text>
</comment>
<protein>
    <recommendedName>
        <fullName evidence="11">DNA ligase</fullName>
        <ecNumber evidence="11">6.5.1.2</ecNumber>
    </recommendedName>
    <alternativeName>
        <fullName evidence="11">Polydeoxyribonucleotide synthase [NAD(+)]</fullName>
    </alternativeName>
</protein>
<keyword evidence="5 11" id="KW-0227">DNA damage</keyword>
<dbReference type="EC" id="6.5.1.2" evidence="11"/>
<dbReference type="KEGG" id="psti:SOO65_01300"/>
<reference evidence="13 14" key="1">
    <citation type="submission" date="2023-11" db="EMBL/GenBank/DDBJ databases">
        <title>Peredibacter starrii A3.12.</title>
        <authorList>
            <person name="Mitchell R.J."/>
        </authorList>
    </citation>
    <scope>NUCLEOTIDE SEQUENCE [LARGE SCALE GENOMIC DNA]</scope>
    <source>
        <strain evidence="13 14">A3.12</strain>
    </source>
</reference>
<organism evidence="13 14">
    <name type="scientific">Peredibacter starrii</name>
    <dbReference type="NCBI Taxonomy" id="28202"/>
    <lineage>
        <taxon>Bacteria</taxon>
        <taxon>Pseudomonadati</taxon>
        <taxon>Bdellovibrionota</taxon>
        <taxon>Bacteriovoracia</taxon>
        <taxon>Bacteriovoracales</taxon>
        <taxon>Bacteriovoracaceae</taxon>
        <taxon>Peredibacter</taxon>
    </lineage>
</organism>
<feature type="binding site" evidence="11">
    <location>
        <position position="397"/>
    </location>
    <ligand>
        <name>Zn(2+)</name>
        <dbReference type="ChEBI" id="CHEBI:29105"/>
    </ligand>
</feature>
<dbReference type="InterPro" id="IPR004150">
    <property type="entry name" value="NAD_DNA_ligase_OB"/>
</dbReference>
<evidence type="ECO:0000256" key="8">
    <source>
        <dbReference type="ARBA" id="ARBA00023027"/>
    </source>
</evidence>
<evidence type="ECO:0000256" key="11">
    <source>
        <dbReference type="HAMAP-Rule" id="MF_01588"/>
    </source>
</evidence>
<dbReference type="Gene3D" id="3.40.50.10190">
    <property type="entry name" value="BRCT domain"/>
    <property type="match status" value="1"/>
</dbReference>
<dbReference type="GO" id="GO:0006281">
    <property type="term" value="P:DNA repair"/>
    <property type="evidence" value="ECO:0007669"/>
    <property type="project" value="UniProtKB-KW"/>
</dbReference>
<feature type="binding site" evidence="11">
    <location>
        <position position="286"/>
    </location>
    <ligand>
        <name>NAD(+)</name>
        <dbReference type="ChEBI" id="CHEBI:57540"/>
    </ligand>
</feature>
<keyword evidence="3 11" id="KW-0235">DNA replication</keyword>
<comment type="function">
    <text evidence="1 11">DNA ligase that catalyzes the formation of phosphodiester linkages between 5'-phosphoryl and 3'-hydroxyl groups in double-stranded DNA using NAD as a coenzyme and as the energy source for the reaction. It is essential for DNA replication and repair of damaged DNA.</text>
</comment>
<comment type="cofactor">
    <cofactor evidence="11">
        <name>Mg(2+)</name>
        <dbReference type="ChEBI" id="CHEBI:18420"/>
    </cofactor>
    <cofactor evidence="11">
        <name>Mn(2+)</name>
        <dbReference type="ChEBI" id="CHEBI:29035"/>
    </cofactor>
</comment>
<feature type="binding site" evidence="11">
    <location>
        <position position="116"/>
    </location>
    <ligand>
        <name>NAD(+)</name>
        <dbReference type="ChEBI" id="CHEBI:57540"/>
    </ligand>
</feature>
<dbReference type="Pfam" id="PF00533">
    <property type="entry name" value="BRCT"/>
    <property type="match status" value="1"/>
</dbReference>
<dbReference type="Pfam" id="PF01653">
    <property type="entry name" value="DNA_ligase_aden"/>
    <property type="match status" value="1"/>
</dbReference>
<keyword evidence="2 11" id="KW-0436">Ligase</keyword>
<keyword evidence="7 11" id="KW-0460">Magnesium</keyword>
<dbReference type="InterPro" id="IPR001357">
    <property type="entry name" value="BRCT_dom"/>
</dbReference>
<evidence type="ECO:0000256" key="10">
    <source>
        <dbReference type="ARBA" id="ARBA00034005"/>
    </source>
</evidence>
<name>A0AAX4HPZ8_9BACT</name>
<dbReference type="RefSeq" id="WP_321395728.1">
    <property type="nucleotide sequence ID" value="NZ_CP139487.1"/>
</dbReference>
<feature type="active site" description="N6-AMP-lysine intermediate" evidence="11">
    <location>
        <position position="95"/>
    </location>
</feature>
<dbReference type="HAMAP" id="MF_01588">
    <property type="entry name" value="DNA_ligase_A"/>
    <property type="match status" value="1"/>
</dbReference>
<comment type="caution">
    <text evidence="11">Lacks conserved residue(s) required for the propagation of feature annotation.</text>
</comment>
<feature type="binding site" evidence="11">
    <location>
        <position position="150"/>
    </location>
    <ligand>
        <name>NAD(+)</name>
        <dbReference type="ChEBI" id="CHEBI:57540"/>
    </ligand>
</feature>
<dbReference type="AlphaFoldDB" id="A0AAX4HPZ8"/>
<dbReference type="Pfam" id="PF03120">
    <property type="entry name" value="OB_DNA_ligase"/>
    <property type="match status" value="1"/>
</dbReference>
<evidence type="ECO:0000256" key="4">
    <source>
        <dbReference type="ARBA" id="ARBA00022723"/>
    </source>
</evidence>
<sequence>MKTARIQELEKLILHHKELYYTGHAEISDEKYDKLESELKSLDPENPVLQLVGFKQAESTAKVEHQRKMLSLDKTYDETDLAKWIGKHEVVSVFKIDGSSCSLIYENGHLVTAKTRGDGQFGENITKKAVFIPDIPKHVGNKGRFEVRGEVYCIEKNFFTLSKEMQDMGLEAPTSQRNIVAGLLGRKENIQLCRHLSFQAFDIIDDEVFSKEHQKLDSLKGLGFITPDYEIHKSGKDLKERIAEAKTFMSSGDYLIDGLVVVYDDLKLHAELGETSHHPRYKIAFKFAGETKVAKINEIEWGVSRNGTLTPVALIEPTELSGAMIGRVTLHNFGMVQNFQLKAGDKIEIIRSGEVIPKFLGVVERSNGEYTHPTNCPSCASKLVIQDIWLQCENDICPAKIKEEILNYIFKANIEDVSDKRLDEMINKGIVAGIPDLYRLKHDDFLLLDKVKDKLATKMFDNIQKTKHQSLAQFISAIGVEGVSIAKSEKIIAQGYNTLEKIQDLTVDKMLQIEGFAEKSSESILASLRKKRPLIDELLSVGVVVKADETSSGEGPLKGLSFCLTGALSQPRPQIEKLIKQNGGIIAGVSKNLSYLVTNDEDSTSSKYVKATSLKVPIIKEDQLMKMLEG</sequence>
<dbReference type="Gene3D" id="1.10.150.20">
    <property type="entry name" value="5' to 3' exonuclease, C-terminal subdomain"/>
    <property type="match status" value="2"/>
</dbReference>
<dbReference type="PROSITE" id="PS50172">
    <property type="entry name" value="BRCT"/>
    <property type="match status" value="1"/>
</dbReference>
<dbReference type="GO" id="GO:0006260">
    <property type="term" value="P:DNA replication"/>
    <property type="evidence" value="ECO:0007669"/>
    <property type="project" value="UniProtKB-KW"/>
</dbReference>
<dbReference type="PROSITE" id="PS01055">
    <property type="entry name" value="DNA_LIGASE_N1"/>
    <property type="match status" value="1"/>
</dbReference>
<dbReference type="Proteomes" id="UP001324634">
    <property type="component" value="Chromosome"/>
</dbReference>
<keyword evidence="11" id="KW-0464">Manganese</keyword>
<keyword evidence="6 11" id="KW-0862">Zinc</keyword>
<evidence type="ECO:0000256" key="6">
    <source>
        <dbReference type="ARBA" id="ARBA00022833"/>
    </source>
</evidence>
<keyword evidence="14" id="KW-1185">Reference proteome</keyword>
<dbReference type="NCBIfam" id="TIGR00575">
    <property type="entry name" value="dnlj"/>
    <property type="match status" value="1"/>
</dbReference>
<evidence type="ECO:0000256" key="1">
    <source>
        <dbReference type="ARBA" id="ARBA00004067"/>
    </source>
</evidence>
<dbReference type="CDD" id="cd17748">
    <property type="entry name" value="BRCT_DNA_ligase_like"/>
    <property type="match status" value="1"/>
</dbReference>
<dbReference type="Gene3D" id="3.30.470.30">
    <property type="entry name" value="DNA ligase/mRNA capping enzyme"/>
    <property type="match status" value="1"/>
</dbReference>
<evidence type="ECO:0000313" key="14">
    <source>
        <dbReference type="Proteomes" id="UP001324634"/>
    </source>
</evidence>
<feature type="binding site" evidence="11">
    <location>
        <position position="392"/>
    </location>
    <ligand>
        <name>Zn(2+)</name>
        <dbReference type="ChEBI" id="CHEBI:29105"/>
    </ligand>
</feature>
<feature type="binding site" evidence="11">
    <location>
        <position position="379"/>
    </location>
    <ligand>
        <name>Zn(2+)</name>
        <dbReference type="ChEBI" id="CHEBI:29105"/>
    </ligand>
</feature>
<accession>A0AAX4HPZ8</accession>
<dbReference type="Gene3D" id="2.40.50.140">
    <property type="entry name" value="Nucleic acid-binding proteins"/>
    <property type="match status" value="1"/>
</dbReference>
<dbReference type="InterPro" id="IPR013840">
    <property type="entry name" value="DNAligase_N"/>
</dbReference>
<proteinExistence type="inferred from homology"/>
<dbReference type="SUPFAM" id="SSF52113">
    <property type="entry name" value="BRCT domain"/>
    <property type="match status" value="1"/>
</dbReference>
<dbReference type="GO" id="GO:0046872">
    <property type="term" value="F:metal ion binding"/>
    <property type="evidence" value="ECO:0007669"/>
    <property type="project" value="UniProtKB-KW"/>
</dbReference>
<dbReference type="InterPro" id="IPR013839">
    <property type="entry name" value="DNAligase_adenylation"/>
</dbReference>
<feature type="binding site" evidence="11">
    <location>
        <position position="376"/>
    </location>
    <ligand>
        <name>Zn(2+)</name>
        <dbReference type="ChEBI" id="CHEBI:29105"/>
    </ligand>
</feature>
<dbReference type="SMART" id="SM00292">
    <property type="entry name" value="BRCT"/>
    <property type="match status" value="1"/>
</dbReference>
<evidence type="ECO:0000256" key="3">
    <source>
        <dbReference type="ARBA" id="ARBA00022705"/>
    </source>
</evidence>
<dbReference type="InterPro" id="IPR010994">
    <property type="entry name" value="RuvA_2-like"/>
</dbReference>
<keyword evidence="4 11" id="KW-0479">Metal-binding</keyword>
<dbReference type="Gene3D" id="1.10.287.610">
    <property type="entry name" value="Helix hairpin bin"/>
    <property type="match status" value="1"/>
</dbReference>